<dbReference type="EC" id="2.3.1.286" evidence="1"/>
<dbReference type="Pfam" id="PF02146">
    <property type="entry name" value="SIR2"/>
    <property type="match status" value="1"/>
</dbReference>
<dbReference type="Gene3D" id="3.40.50.1220">
    <property type="entry name" value="TPP-binding domain"/>
    <property type="match status" value="1"/>
</dbReference>
<dbReference type="InterPro" id="IPR003000">
    <property type="entry name" value="Sirtuin"/>
</dbReference>
<dbReference type="KEGG" id="rca:Rcas_4163"/>
<feature type="active site" description="Proton acceptor" evidence="4">
    <location>
        <position position="120"/>
    </location>
</feature>
<reference evidence="6 7" key="1">
    <citation type="submission" date="2007-08" db="EMBL/GenBank/DDBJ databases">
        <title>Complete sequence of Roseiflexus castenholzii DSM 13941.</title>
        <authorList>
            <consortium name="US DOE Joint Genome Institute"/>
            <person name="Copeland A."/>
            <person name="Lucas S."/>
            <person name="Lapidus A."/>
            <person name="Barry K."/>
            <person name="Glavina del Rio T."/>
            <person name="Dalin E."/>
            <person name="Tice H."/>
            <person name="Pitluck S."/>
            <person name="Thompson L.S."/>
            <person name="Brettin T."/>
            <person name="Bruce D."/>
            <person name="Detter J.C."/>
            <person name="Han C."/>
            <person name="Tapia R."/>
            <person name="Schmutz J."/>
            <person name="Larimer F."/>
            <person name="Land M."/>
            <person name="Hauser L."/>
            <person name="Kyrpides N."/>
            <person name="Mikhailova N."/>
            <person name="Bryant D.A."/>
            <person name="Hanada S."/>
            <person name="Tsukatani Y."/>
            <person name="Richardson P."/>
        </authorList>
    </citation>
    <scope>NUCLEOTIDE SEQUENCE [LARGE SCALE GENOMIC DNA]</scope>
    <source>
        <strain evidence="7">DSM 13941 / HLO8</strain>
    </source>
</reference>
<dbReference type="PANTHER" id="PTHR11085:SF10">
    <property type="entry name" value="NAD-DEPENDENT PROTEIN DEACYLASE SIRTUIN-5, MITOCHONDRIAL-RELATED"/>
    <property type="match status" value="1"/>
</dbReference>
<feature type="binding site" evidence="4">
    <location>
        <position position="152"/>
    </location>
    <ligand>
        <name>Zn(2+)</name>
        <dbReference type="ChEBI" id="CHEBI:29105"/>
    </ligand>
</feature>
<dbReference type="AlphaFoldDB" id="A7NRJ8"/>
<dbReference type="HOGENOM" id="CLU_023643_3_1_0"/>
<dbReference type="PANTHER" id="PTHR11085">
    <property type="entry name" value="NAD-DEPENDENT PROTEIN DEACYLASE SIRTUIN-5, MITOCHONDRIAL-RELATED"/>
    <property type="match status" value="1"/>
</dbReference>
<sequence length="256" mass="28252">MDWAEIKHAADLLRNARSVVALTGAGVSTPSGIPDFRGPEGAWTRVDPSEVASLQNFLRNPRAFYDWFRPLLDRVLSAAPNAAHYALAALEEQNVLKAIITQNFDGLHQRAGSREVYELHGHLRTSTCPECERQIPTRVLLPKIRRGDPPRCSCGHPLKPDVVLFDEMLPRGLYWLARRAVEHADVIIVAGTSLEVFPVNELPAIGLRHGAKLIIINTGPTYMDGRAEAVIRTDVALALPQLVEQATGAPLLERTR</sequence>
<dbReference type="GO" id="GO:0046872">
    <property type="term" value="F:metal ion binding"/>
    <property type="evidence" value="ECO:0007669"/>
    <property type="project" value="UniProtKB-KW"/>
</dbReference>
<keyword evidence="2" id="KW-0808">Transferase</keyword>
<keyword evidence="3" id="KW-0520">NAD</keyword>
<name>A7NRJ8_ROSCS</name>
<dbReference type="Gene3D" id="3.30.1600.10">
    <property type="entry name" value="SIR2/SIRT2 'Small Domain"/>
    <property type="match status" value="1"/>
</dbReference>
<feature type="binding site" evidence="4">
    <location>
        <position position="128"/>
    </location>
    <ligand>
        <name>Zn(2+)</name>
        <dbReference type="ChEBI" id="CHEBI:29105"/>
    </ligand>
</feature>
<dbReference type="NCBIfam" id="NF001753">
    <property type="entry name" value="PRK00481.1-3"/>
    <property type="match status" value="1"/>
</dbReference>
<dbReference type="eggNOG" id="COG0846">
    <property type="taxonomic scope" value="Bacteria"/>
</dbReference>
<keyword evidence="4" id="KW-0479">Metal-binding</keyword>
<evidence type="ECO:0000313" key="6">
    <source>
        <dbReference type="EMBL" id="ABU60194.1"/>
    </source>
</evidence>
<evidence type="ECO:0000256" key="1">
    <source>
        <dbReference type="ARBA" id="ARBA00012928"/>
    </source>
</evidence>
<gene>
    <name evidence="6" type="ordered locus">Rcas_4163</name>
</gene>
<organism evidence="6 7">
    <name type="scientific">Roseiflexus castenholzii (strain DSM 13941 / HLO8)</name>
    <dbReference type="NCBI Taxonomy" id="383372"/>
    <lineage>
        <taxon>Bacteria</taxon>
        <taxon>Bacillati</taxon>
        <taxon>Chloroflexota</taxon>
        <taxon>Chloroflexia</taxon>
        <taxon>Chloroflexales</taxon>
        <taxon>Roseiflexineae</taxon>
        <taxon>Roseiflexaceae</taxon>
        <taxon>Roseiflexus</taxon>
    </lineage>
</organism>
<evidence type="ECO:0000313" key="7">
    <source>
        <dbReference type="Proteomes" id="UP000000263"/>
    </source>
</evidence>
<dbReference type="InterPro" id="IPR050134">
    <property type="entry name" value="NAD-dep_sirtuin_deacylases"/>
</dbReference>
<dbReference type="PROSITE" id="PS50305">
    <property type="entry name" value="SIRTUIN"/>
    <property type="match status" value="1"/>
</dbReference>
<protein>
    <recommendedName>
        <fullName evidence="1">protein acetyllysine N-acetyltransferase</fullName>
        <ecNumber evidence="1">2.3.1.286</ecNumber>
    </recommendedName>
</protein>
<dbReference type="InterPro" id="IPR026590">
    <property type="entry name" value="Ssirtuin_cat_dom"/>
</dbReference>
<keyword evidence="7" id="KW-1185">Reference proteome</keyword>
<dbReference type="SUPFAM" id="SSF52467">
    <property type="entry name" value="DHS-like NAD/FAD-binding domain"/>
    <property type="match status" value="1"/>
</dbReference>
<dbReference type="GO" id="GO:0070403">
    <property type="term" value="F:NAD+ binding"/>
    <property type="evidence" value="ECO:0007669"/>
    <property type="project" value="InterPro"/>
</dbReference>
<evidence type="ECO:0000259" key="5">
    <source>
        <dbReference type="PROSITE" id="PS50305"/>
    </source>
</evidence>
<proteinExistence type="predicted"/>
<keyword evidence="4" id="KW-0862">Zinc</keyword>
<dbReference type="OrthoDB" id="9800582at2"/>
<feature type="binding site" evidence="4">
    <location>
        <position position="154"/>
    </location>
    <ligand>
        <name>Zn(2+)</name>
        <dbReference type="ChEBI" id="CHEBI:29105"/>
    </ligand>
</feature>
<accession>A7NRJ8</accession>
<dbReference type="Proteomes" id="UP000000263">
    <property type="component" value="Chromosome"/>
</dbReference>
<evidence type="ECO:0000256" key="2">
    <source>
        <dbReference type="ARBA" id="ARBA00022679"/>
    </source>
</evidence>
<feature type="binding site" evidence="4">
    <location>
        <position position="131"/>
    </location>
    <ligand>
        <name>Zn(2+)</name>
        <dbReference type="ChEBI" id="CHEBI:29105"/>
    </ligand>
</feature>
<dbReference type="GO" id="GO:0017136">
    <property type="term" value="F:histone deacetylase activity, NAD-dependent"/>
    <property type="evidence" value="ECO:0007669"/>
    <property type="project" value="TreeGrafter"/>
</dbReference>
<evidence type="ECO:0000256" key="3">
    <source>
        <dbReference type="ARBA" id="ARBA00023027"/>
    </source>
</evidence>
<dbReference type="InterPro" id="IPR026591">
    <property type="entry name" value="Sirtuin_cat_small_dom_sf"/>
</dbReference>
<dbReference type="STRING" id="383372.Rcas_4163"/>
<evidence type="ECO:0000256" key="4">
    <source>
        <dbReference type="PROSITE-ProRule" id="PRU00236"/>
    </source>
</evidence>
<dbReference type="RefSeq" id="WP_012122615.1">
    <property type="nucleotide sequence ID" value="NC_009767.1"/>
</dbReference>
<dbReference type="EMBL" id="CP000804">
    <property type="protein sequence ID" value="ABU60194.1"/>
    <property type="molecule type" value="Genomic_DNA"/>
</dbReference>
<dbReference type="InterPro" id="IPR029035">
    <property type="entry name" value="DHS-like_NAD/FAD-binding_dom"/>
</dbReference>
<feature type="domain" description="Deacetylase sirtuin-type" evidence="5">
    <location>
        <begin position="1"/>
        <end position="255"/>
    </location>
</feature>